<keyword evidence="1" id="KW-0238">DNA-binding</keyword>
<evidence type="ECO:0000256" key="1">
    <source>
        <dbReference type="ARBA" id="ARBA00023125"/>
    </source>
</evidence>
<sequence>MEDRVFHCPFCGFTIDRDLNASLVLLKRAGWVPPMVACEASPTTSSTLLRVGEARWGDDSGSSAP</sequence>
<reference evidence="3 4" key="1">
    <citation type="submission" date="2017-04" db="EMBL/GenBank/DDBJ databases">
        <title>Novel microbial lineages endemic to geothermal iron-oxide mats fill important gaps in the evolutionary history of Archaea.</title>
        <authorList>
            <person name="Jay Z.J."/>
            <person name="Beam J.P."/>
            <person name="Dlakic M."/>
            <person name="Rusch D.B."/>
            <person name="Kozubal M.A."/>
            <person name="Inskeep W.P."/>
        </authorList>
    </citation>
    <scope>NUCLEOTIDE SEQUENCE [LARGE SCALE GENOMIC DNA]</scope>
    <source>
        <strain evidence="3">OSP_D</strain>
    </source>
</reference>
<dbReference type="AlphaFoldDB" id="A0A2R6AM16"/>
<dbReference type="InterPro" id="IPR010095">
    <property type="entry name" value="Cas12f1-like_TNB"/>
</dbReference>
<dbReference type="Pfam" id="PF07282">
    <property type="entry name" value="Cas12f1-like_TNB"/>
    <property type="match status" value="1"/>
</dbReference>
<evidence type="ECO:0000313" key="3">
    <source>
        <dbReference type="EMBL" id="PSN87436.1"/>
    </source>
</evidence>
<dbReference type="Proteomes" id="UP000240322">
    <property type="component" value="Unassembled WGS sequence"/>
</dbReference>
<feature type="domain" description="Cas12f1-like TNB" evidence="2">
    <location>
        <begin position="3"/>
        <end position="24"/>
    </location>
</feature>
<organism evidence="3 4">
    <name type="scientific">Candidatus Marsarchaeota G2 archaeon OSP_D</name>
    <dbReference type="NCBI Taxonomy" id="1978157"/>
    <lineage>
        <taxon>Archaea</taxon>
        <taxon>Candidatus Marsarchaeota</taxon>
        <taxon>Candidatus Marsarchaeota group 2</taxon>
    </lineage>
</organism>
<gene>
    <name evidence="3" type="ORF">B9Q03_10580</name>
</gene>
<dbReference type="GO" id="GO:0003677">
    <property type="term" value="F:DNA binding"/>
    <property type="evidence" value="ECO:0007669"/>
    <property type="project" value="UniProtKB-KW"/>
</dbReference>
<name>A0A2R6AM16_9ARCH</name>
<proteinExistence type="predicted"/>
<accession>A0A2R6AM16</accession>
<evidence type="ECO:0000313" key="4">
    <source>
        <dbReference type="Proteomes" id="UP000240322"/>
    </source>
</evidence>
<evidence type="ECO:0000259" key="2">
    <source>
        <dbReference type="Pfam" id="PF07282"/>
    </source>
</evidence>
<comment type="caution">
    <text evidence="3">The sequence shown here is derived from an EMBL/GenBank/DDBJ whole genome shotgun (WGS) entry which is preliminary data.</text>
</comment>
<dbReference type="EMBL" id="NEXE01000163">
    <property type="protein sequence ID" value="PSN87436.1"/>
    <property type="molecule type" value="Genomic_DNA"/>
</dbReference>
<protein>
    <recommendedName>
        <fullName evidence="2">Cas12f1-like TNB domain-containing protein</fullName>
    </recommendedName>
</protein>